<dbReference type="InterPro" id="IPR001128">
    <property type="entry name" value="Cyt_P450"/>
</dbReference>
<dbReference type="InterPro" id="IPR036396">
    <property type="entry name" value="Cyt_P450_sf"/>
</dbReference>
<dbReference type="InterPro" id="IPR017972">
    <property type="entry name" value="Cyt_P450_CS"/>
</dbReference>
<protein>
    <submittedName>
        <fullName evidence="8">Cytochrome P450</fullName>
    </submittedName>
</protein>
<dbReference type="PROSITE" id="PS00086">
    <property type="entry name" value="CYTOCHROME_P450"/>
    <property type="match status" value="1"/>
</dbReference>
<dbReference type="FunFam" id="1.10.630.10:FF:000018">
    <property type="entry name" value="Cytochrome P450 monooxygenase"/>
    <property type="match status" value="1"/>
</dbReference>
<evidence type="ECO:0000256" key="5">
    <source>
        <dbReference type="ARBA" id="ARBA00023004"/>
    </source>
</evidence>
<evidence type="ECO:0000313" key="9">
    <source>
        <dbReference type="Proteomes" id="UP000220127"/>
    </source>
</evidence>
<dbReference type="PRINTS" id="PR00359">
    <property type="entry name" value="BP450"/>
</dbReference>
<dbReference type="Gene3D" id="1.10.630.10">
    <property type="entry name" value="Cytochrome P450"/>
    <property type="match status" value="1"/>
</dbReference>
<comment type="caution">
    <text evidence="8">The sequence shown here is derived from an EMBL/GenBank/DDBJ whole genome shotgun (WGS) entry which is preliminary data.</text>
</comment>
<dbReference type="AlphaFoldDB" id="A0A9X6TTR5"/>
<dbReference type="Proteomes" id="UP000220127">
    <property type="component" value="Unassembled WGS sequence"/>
</dbReference>
<dbReference type="GO" id="GO:0005506">
    <property type="term" value="F:iron ion binding"/>
    <property type="evidence" value="ECO:0007669"/>
    <property type="project" value="InterPro"/>
</dbReference>
<dbReference type="PANTHER" id="PTHR46696:SF1">
    <property type="entry name" value="CYTOCHROME P450 YJIB-RELATED"/>
    <property type="match status" value="1"/>
</dbReference>
<keyword evidence="3 7" id="KW-0479">Metal-binding</keyword>
<evidence type="ECO:0000313" key="8">
    <source>
        <dbReference type="EMBL" id="PED10578.1"/>
    </source>
</evidence>
<evidence type="ECO:0000256" key="1">
    <source>
        <dbReference type="ARBA" id="ARBA00010617"/>
    </source>
</evidence>
<reference evidence="8 9" key="1">
    <citation type="submission" date="2017-09" db="EMBL/GenBank/DDBJ databases">
        <title>Large-scale bioinformatics analysis of Bacillus genomes uncovers conserved roles of natural products in bacterial physiology.</title>
        <authorList>
            <consortium name="Agbiome Team Llc"/>
            <person name="Bleich R.M."/>
            <person name="Grubbs K.J."/>
            <person name="Santa Maria K.C."/>
            <person name="Allen S.E."/>
            <person name="Farag S."/>
            <person name="Shank E.A."/>
            <person name="Bowers A."/>
        </authorList>
    </citation>
    <scope>NUCLEOTIDE SEQUENCE [LARGE SCALE GENOMIC DNA]</scope>
    <source>
        <strain evidence="8 9">AFS094940</strain>
    </source>
</reference>
<evidence type="ECO:0000256" key="6">
    <source>
        <dbReference type="ARBA" id="ARBA00023033"/>
    </source>
</evidence>
<dbReference type="RefSeq" id="WP_097796850.1">
    <property type="nucleotide sequence ID" value="NZ_JBALLD010000002.1"/>
</dbReference>
<name>A0A9X6TTR5_BACTU</name>
<dbReference type="InterPro" id="IPR002397">
    <property type="entry name" value="Cyt_P450_B"/>
</dbReference>
<dbReference type="PANTHER" id="PTHR46696">
    <property type="entry name" value="P450, PUTATIVE (EUROFUNG)-RELATED"/>
    <property type="match status" value="1"/>
</dbReference>
<evidence type="ECO:0000256" key="7">
    <source>
        <dbReference type="RuleBase" id="RU000461"/>
    </source>
</evidence>
<keyword evidence="2 7" id="KW-0349">Heme</keyword>
<dbReference type="Pfam" id="PF00067">
    <property type="entry name" value="p450"/>
    <property type="match status" value="1"/>
</dbReference>
<sequence>MSFKSLSYQEGLQIDLFSSEFKKDAYLFYESLRVNNPVFRFSLPSEKTAWLITRYDDAIKILKDNQFIKDPYKLFKPKEIEKMFPNLEKDLLTNHMLNSDPPNHTRLRKVVHTAFSSRTVESLRRQIEDISQDLIDKVEYKGEMDIIDDFAFPLPIAVIGSLLGVPESDYKMFRKWSNTLVEASNFPSKMKDARPEFQAFSDYLQFLIMKRKEQPKNDLISKLIYTKSEEDQLTQQEICSMVFLLIIAGHETTVNLIGNGILALLQFPEQLEKLKSNFNLIDSAVEELLRFYSPVELATNRWASKDLFIRDKLIRKGDMIVVSLASANRDEFKFFNPEYLDISRSNNHHLAFGMGIHYCLGAPLARLEGKIAINTVLKRVPNIRLNADLETLSWRPTYLMRGLGKLPVIF</sequence>
<gene>
    <name evidence="8" type="ORF">CON01_31550</name>
</gene>
<evidence type="ECO:0000256" key="3">
    <source>
        <dbReference type="ARBA" id="ARBA00022723"/>
    </source>
</evidence>
<dbReference type="CDD" id="cd11029">
    <property type="entry name" value="CYP107-like"/>
    <property type="match status" value="1"/>
</dbReference>
<organism evidence="8 9">
    <name type="scientific">Bacillus thuringiensis</name>
    <dbReference type="NCBI Taxonomy" id="1428"/>
    <lineage>
        <taxon>Bacteria</taxon>
        <taxon>Bacillati</taxon>
        <taxon>Bacillota</taxon>
        <taxon>Bacilli</taxon>
        <taxon>Bacillales</taxon>
        <taxon>Bacillaceae</taxon>
        <taxon>Bacillus</taxon>
        <taxon>Bacillus cereus group</taxon>
    </lineage>
</organism>
<evidence type="ECO:0000256" key="4">
    <source>
        <dbReference type="ARBA" id="ARBA00023002"/>
    </source>
</evidence>
<accession>A0A9X6TTR5</accession>
<dbReference type="EMBL" id="NVMD01000049">
    <property type="protein sequence ID" value="PED10578.1"/>
    <property type="molecule type" value="Genomic_DNA"/>
</dbReference>
<comment type="similarity">
    <text evidence="1 7">Belongs to the cytochrome P450 family.</text>
</comment>
<evidence type="ECO:0000256" key="2">
    <source>
        <dbReference type="ARBA" id="ARBA00022617"/>
    </source>
</evidence>
<keyword evidence="5 7" id="KW-0408">Iron</keyword>
<dbReference type="GO" id="GO:0016705">
    <property type="term" value="F:oxidoreductase activity, acting on paired donors, with incorporation or reduction of molecular oxygen"/>
    <property type="evidence" value="ECO:0007669"/>
    <property type="project" value="InterPro"/>
</dbReference>
<dbReference type="GO" id="GO:0004497">
    <property type="term" value="F:monooxygenase activity"/>
    <property type="evidence" value="ECO:0007669"/>
    <property type="project" value="UniProtKB-KW"/>
</dbReference>
<proteinExistence type="inferred from homology"/>
<dbReference type="GO" id="GO:0020037">
    <property type="term" value="F:heme binding"/>
    <property type="evidence" value="ECO:0007669"/>
    <property type="project" value="InterPro"/>
</dbReference>
<keyword evidence="4 7" id="KW-0560">Oxidoreductase</keyword>
<dbReference type="SUPFAM" id="SSF48264">
    <property type="entry name" value="Cytochrome P450"/>
    <property type="match status" value="1"/>
</dbReference>
<dbReference type="PRINTS" id="PR00385">
    <property type="entry name" value="P450"/>
</dbReference>
<keyword evidence="6 7" id="KW-0503">Monooxygenase</keyword>